<dbReference type="EMBL" id="JBHMCA010000023">
    <property type="protein sequence ID" value="MFB9443716.1"/>
    <property type="molecule type" value="Genomic_DNA"/>
</dbReference>
<dbReference type="PANTHER" id="PTHR10928">
    <property type="entry name" value="SUPPRESSOR OF FUSED"/>
    <property type="match status" value="1"/>
</dbReference>
<gene>
    <name evidence="2" type="ORF">ACFFTR_11535</name>
</gene>
<dbReference type="Proteomes" id="UP001589608">
    <property type="component" value="Unassembled WGS sequence"/>
</dbReference>
<dbReference type="InterPro" id="IPR017429">
    <property type="entry name" value="Suppressor_of_fused_bac"/>
</dbReference>
<comment type="caution">
    <text evidence="2">The sequence shown here is derived from an EMBL/GenBank/DDBJ whole genome shotgun (WGS) entry which is preliminary data.</text>
</comment>
<reference evidence="2 3" key="1">
    <citation type="submission" date="2024-09" db="EMBL/GenBank/DDBJ databases">
        <authorList>
            <person name="Sun Q."/>
            <person name="Mori K."/>
        </authorList>
    </citation>
    <scope>NUCLEOTIDE SEQUENCE [LARGE SCALE GENOMIC DNA]</scope>
    <source>
        <strain evidence="2 3">JCM 3307</strain>
    </source>
</reference>
<sequence length="347" mass="37646">MTSETPGWDAIDAALARLYPGVRARHLGTIIKWALGGPDPLDGISFYPRTDPVPHWHAVTFGMSELYGKQSDNPEDSGWGFEFTFRIRRHPDEAEPPIWAANFLQNLARYVFSTGNWFEPNHHMDLNGPIALDRETLIRAVVFTEDPELAAIETPNGAVQFLQVVGITADEYAATQAWSVVGFLQLLAARLPLLVTDLDRASITDDLDVADAVLEGRQLEGSSTATLALAEFGWRPDGDLIRLVIGAHVAPRVAETLLGRLPFGRSLRLDGPGSSAEFSSGNFFVGTAEDAVNHLDVVLTSEALDGLLQVLVPVAGTRLAPGAEPLVVEIVPTEIRDQEGNIVRTIG</sequence>
<dbReference type="PIRSF" id="PIRSF038192">
    <property type="entry name" value="Txn_reg_BtrU_prd"/>
    <property type="match status" value="1"/>
</dbReference>
<name>A0ABV5M4F5_9ACTN</name>
<dbReference type="PANTHER" id="PTHR10928:SF2">
    <property type="entry name" value="SUPPRESSOR OF FUSED HOMOLOG"/>
    <property type="match status" value="1"/>
</dbReference>
<dbReference type="InterPro" id="IPR007768">
    <property type="entry name" value="Suppressor_of_fused"/>
</dbReference>
<accession>A0ABV5M4F5</accession>
<dbReference type="InterPro" id="IPR020941">
    <property type="entry name" value="SUFU-like_domain"/>
</dbReference>
<dbReference type="RefSeq" id="WP_223099414.1">
    <property type="nucleotide sequence ID" value="NZ_CP061913.1"/>
</dbReference>
<dbReference type="SUPFAM" id="SSF103359">
    <property type="entry name" value="Suppressor of Fused, N-terminal domain"/>
    <property type="match status" value="1"/>
</dbReference>
<evidence type="ECO:0000313" key="3">
    <source>
        <dbReference type="Proteomes" id="UP001589608"/>
    </source>
</evidence>
<dbReference type="InterPro" id="IPR037181">
    <property type="entry name" value="SUFU_N"/>
</dbReference>
<feature type="domain" description="Suppressor of fused-like" evidence="1">
    <location>
        <begin position="37"/>
        <end position="200"/>
    </location>
</feature>
<evidence type="ECO:0000259" key="1">
    <source>
        <dbReference type="Pfam" id="PF05076"/>
    </source>
</evidence>
<dbReference type="Pfam" id="PF05076">
    <property type="entry name" value="SUFU"/>
    <property type="match status" value="1"/>
</dbReference>
<protein>
    <submittedName>
        <fullName evidence="2">Suppressor of fused domain protein</fullName>
    </submittedName>
</protein>
<evidence type="ECO:0000313" key="2">
    <source>
        <dbReference type="EMBL" id="MFB9443716.1"/>
    </source>
</evidence>
<keyword evidence="3" id="KW-1185">Reference proteome</keyword>
<proteinExistence type="predicted"/>
<organism evidence="2 3">
    <name type="scientific">Dactylosporangium vinaceum</name>
    <dbReference type="NCBI Taxonomy" id="53362"/>
    <lineage>
        <taxon>Bacteria</taxon>
        <taxon>Bacillati</taxon>
        <taxon>Actinomycetota</taxon>
        <taxon>Actinomycetes</taxon>
        <taxon>Micromonosporales</taxon>
        <taxon>Micromonosporaceae</taxon>
        <taxon>Dactylosporangium</taxon>
    </lineage>
</organism>